<organism evidence="2 3">
    <name type="scientific">Trifolium medium</name>
    <dbReference type="NCBI Taxonomy" id="97028"/>
    <lineage>
        <taxon>Eukaryota</taxon>
        <taxon>Viridiplantae</taxon>
        <taxon>Streptophyta</taxon>
        <taxon>Embryophyta</taxon>
        <taxon>Tracheophyta</taxon>
        <taxon>Spermatophyta</taxon>
        <taxon>Magnoliopsida</taxon>
        <taxon>eudicotyledons</taxon>
        <taxon>Gunneridae</taxon>
        <taxon>Pentapetalae</taxon>
        <taxon>rosids</taxon>
        <taxon>fabids</taxon>
        <taxon>Fabales</taxon>
        <taxon>Fabaceae</taxon>
        <taxon>Papilionoideae</taxon>
        <taxon>50 kb inversion clade</taxon>
        <taxon>NPAAA clade</taxon>
        <taxon>Hologalegina</taxon>
        <taxon>IRL clade</taxon>
        <taxon>Trifolieae</taxon>
        <taxon>Trifolium</taxon>
    </lineage>
</organism>
<feature type="region of interest" description="Disordered" evidence="1">
    <location>
        <begin position="16"/>
        <end position="43"/>
    </location>
</feature>
<evidence type="ECO:0000256" key="1">
    <source>
        <dbReference type="SAM" id="MobiDB-lite"/>
    </source>
</evidence>
<keyword evidence="3" id="KW-1185">Reference proteome</keyword>
<evidence type="ECO:0000313" key="2">
    <source>
        <dbReference type="EMBL" id="MCI83969.1"/>
    </source>
</evidence>
<accession>A0A392V9P4</accession>
<dbReference type="Proteomes" id="UP000265520">
    <property type="component" value="Unassembled WGS sequence"/>
</dbReference>
<proteinExistence type="predicted"/>
<comment type="caution">
    <text evidence="2">The sequence shown here is derived from an EMBL/GenBank/DDBJ whole genome shotgun (WGS) entry which is preliminary data.</text>
</comment>
<evidence type="ECO:0000313" key="3">
    <source>
        <dbReference type="Proteomes" id="UP000265520"/>
    </source>
</evidence>
<dbReference type="AlphaFoldDB" id="A0A392V9P4"/>
<protein>
    <submittedName>
        <fullName evidence="2">Uncharacterized protein</fullName>
    </submittedName>
</protein>
<sequence>IRLHANLGFRSARGARANKLTRSRRKQLPYLSHHDEDGKIGSRCKEKVPGGGYTLGAVIGGVSWLRDS</sequence>
<name>A0A392V9P4_9FABA</name>
<dbReference type="EMBL" id="LXQA011079757">
    <property type="protein sequence ID" value="MCI83969.1"/>
    <property type="molecule type" value="Genomic_DNA"/>
</dbReference>
<feature type="non-terminal residue" evidence="2">
    <location>
        <position position="1"/>
    </location>
</feature>
<feature type="non-terminal residue" evidence="2">
    <location>
        <position position="68"/>
    </location>
</feature>
<reference evidence="2 3" key="1">
    <citation type="journal article" date="2018" name="Front. Plant Sci.">
        <title>Red Clover (Trifolium pratense) and Zigzag Clover (T. medium) - A Picture of Genomic Similarities and Differences.</title>
        <authorList>
            <person name="Dluhosova J."/>
            <person name="Istvanek J."/>
            <person name="Nedelnik J."/>
            <person name="Repkova J."/>
        </authorList>
    </citation>
    <scope>NUCLEOTIDE SEQUENCE [LARGE SCALE GENOMIC DNA]</scope>
    <source>
        <strain evidence="3">cv. 10/8</strain>
        <tissue evidence="2">Leaf</tissue>
    </source>
</reference>
<feature type="compositionally biased region" description="Basic and acidic residues" evidence="1">
    <location>
        <begin position="32"/>
        <end position="43"/>
    </location>
</feature>